<dbReference type="AlphaFoldDB" id="A0A553PNF9"/>
<dbReference type="EMBL" id="VCGU01000002">
    <property type="protein sequence ID" value="TRY79207.1"/>
    <property type="molecule type" value="Genomic_DNA"/>
</dbReference>
<keyword evidence="1" id="KW-0732">Signal</keyword>
<gene>
    <name evidence="2" type="ORF">TCAL_10034</name>
</gene>
<feature type="signal peptide" evidence="1">
    <location>
        <begin position="1"/>
        <end position="23"/>
    </location>
</feature>
<dbReference type="Proteomes" id="UP000318571">
    <property type="component" value="Chromosome 6"/>
</dbReference>
<evidence type="ECO:0000313" key="3">
    <source>
        <dbReference type="Proteomes" id="UP000318571"/>
    </source>
</evidence>
<evidence type="ECO:0000313" key="2">
    <source>
        <dbReference type="EMBL" id="TRY79207.1"/>
    </source>
</evidence>
<evidence type="ECO:0000256" key="1">
    <source>
        <dbReference type="SAM" id="SignalP"/>
    </source>
</evidence>
<comment type="caution">
    <text evidence="2">The sequence shown here is derived from an EMBL/GenBank/DDBJ whole genome shotgun (WGS) entry which is preliminary data.</text>
</comment>
<keyword evidence="3" id="KW-1185">Reference proteome</keyword>
<proteinExistence type="predicted"/>
<protein>
    <recommendedName>
        <fullName evidence="4">Peptidase S1 domain-containing protein</fullName>
    </recommendedName>
</protein>
<accession>A0A553PNF9</accession>
<reference evidence="2 3" key="1">
    <citation type="journal article" date="2018" name="Nat. Ecol. Evol.">
        <title>Genomic signatures of mitonuclear coevolution across populations of Tigriopus californicus.</title>
        <authorList>
            <person name="Barreto F.S."/>
            <person name="Watson E.T."/>
            <person name="Lima T.G."/>
            <person name="Willett C.S."/>
            <person name="Edmands S."/>
            <person name="Li W."/>
            <person name="Burton R.S."/>
        </authorList>
    </citation>
    <scope>NUCLEOTIDE SEQUENCE [LARGE SCALE GENOMIC DNA]</scope>
    <source>
        <strain evidence="2 3">San Diego</strain>
    </source>
</reference>
<name>A0A553PNF9_TIGCA</name>
<sequence>MTLVPMSVVLLITIVGLIPQARASPPLTRGKAQMWDEEDLVIPDGQLLTDLEDPALFQLVPDQDPNNLEPGDLIAFDPDFPRLPMILKKTSPSNDEDEDVDLKMENRMHSLPKRDRIMGAHRFCTITNHDPSDDTSSNIKMFQLIPNFISVTLNK</sequence>
<feature type="chain" id="PRO_5021905437" description="Peptidase S1 domain-containing protein" evidence="1">
    <location>
        <begin position="24"/>
        <end position="155"/>
    </location>
</feature>
<organism evidence="2 3">
    <name type="scientific">Tigriopus californicus</name>
    <name type="common">Marine copepod</name>
    <dbReference type="NCBI Taxonomy" id="6832"/>
    <lineage>
        <taxon>Eukaryota</taxon>
        <taxon>Metazoa</taxon>
        <taxon>Ecdysozoa</taxon>
        <taxon>Arthropoda</taxon>
        <taxon>Crustacea</taxon>
        <taxon>Multicrustacea</taxon>
        <taxon>Hexanauplia</taxon>
        <taxon>Copepoda</taxon>
        <taxon>Harpacticoida</taxon>
        <taxon>Harpacticidae</taxon>
        <taxon>Tigriopus</taxon>
    </lineage>
</organism>
<evidence type="ECO:0008006" key="4">
    <source>
        <dbReference type="Google" id="ProtNLM"/>
    </source>
</evidence>
<feature type="non-terminal residue" evidence="2">
    <location>
        <position position="155"/>
    </location>
</feature>